<evidence type="ECO:0000256" key="1">
    <source>
        <dbReference type="ARBA" id="ARBA00006270"/>
    </source>
</evidence>
<dbReference type="NCBIfam" id="TIGR00231">
    <property type="entry name" value="small_GTP"/>
    <property type="match status" value="1"/>
</dbReference>
<reference evidence="4" key="1">
    <citation type="submission" date="2025-08" db="UniProtKB">
        <authorList>
            <consortium name="RefSeq"/>
        </authorList>
    </citation>
    <scope>IDENTIFICATION</scope>
    <source>
        <tissue evidence="4">Whole sample</tissue>
    </source>
</reference>
<evidence type="ECO:0000256" key="2">
    <source>
        <dbReference type="ARBA" id="ARBA00022741"/>
    </source>
</evidence>
<dbReference type="FunFam" id="3.40.50.300:FF:001329">
    <property type="entry name" value="Small GTP-binding protein, putative"/>
    <property type="match status" value="1"/>
</dbReference>
<protein>
    <submittedName>
        <fullName evidence="4">GTP-binding protein YPTC1-like</fullName>
    </submittedName>
</protein>
<dbReference type="GO" id="GO:0003924">
    <property type="term" value="F:GTPase activity"/>
    <property type="evidence" value="ECO:0007669"/>
    <property type="project" value="InterPro"/>
</dbReference>
<dbReference type="Pfam" id="PF00071">
    <property type="entry name" value="Ras"/>
    <property type="match status" value="1"/>
</dbReference>
<evidence type="ECO:0000313" key="4">
    <source>
        <dbReference type="RefSeq" id="XP_022333728.1"/>
    </source>
</evidence>
<dbReference type="InterPro" id="IPR027417">
    <property type="entry name" value="P-loop_NTPase"/>
</dbReference>
<dbReference type="PROSITE" id="PS51419">
    <property type="entry name" value="RAB"/>
    <property type="match status" value="1"/>
</dbReference>
<dbReference type="InterPro" id="IPR005225">
    <property type="entry name" value="Small_GTP-bd"/>
</dbReference>
<accession>A0A8B8E1Q2</accession>
<dbReference type="Gene3D" id="3.40.50.300">
    <property type="entry name" value="P-loop containing nucleotide triphosphate hydrolases"/>
    <property type="match status" value="1"/>
</dbReference>
<dbReference type="AlphaFoldDB" id="A0A8B8E1Q2"/>
<keyword evidence="3" id="KW-1185">Reference proteome</keyword>
<keyword evidence="2" id="KW-0547">Nucleotide-binding</keyword>
<dbReference type="CDD" id="cd00154">
    <property type="entry name" value="Rab"/>
    <property type="match status" value="1"/>
</dbReference>
<dbReference type="PROSITE" id="PS51421">
    <property type="entry name" value="RAS"/>
    <property type="match status" value="1"/>
</dbReference>
<evidence type="ECO:0000313" key="3">
    <source>
        <dbReference type="Proteomes" id="UP000694844"/>
    </source>
</evidence>
<comment type="similarity">
    <text evidence="1">Belongs to the small GTPase superfamily. Rab family.</text>
</comment>
<proteinExistence type="inferred from homology"/>
<dbReference type="Proteomes" id="UP000694844">
    <property type="component" value="Chromosome 4"/>
</dbReference>
<dbReference type="RefSeq" id="XP_022333728.1">
    <property type="nucleotide sequence ID" value="XM_022478020.1"/>
</dbReference>
<organism evidence="3 4">
    <name type="scientific">Crassostrea virginica</name>
    <name type="common">Eastern oyster</name>
    <dbReference type="NCBI Taxonomy" id="6565"/>
    <lineage>
        <taxon>Eukaryota</taxon>
        <taxon>Metazoa</taxon>
        <taxon>Spiralia</taxon>
        <taxon>Lophotrochozoa</taxon>
        <taxon>Mollusca</taxon>
        <taxon>Bivalvia</taxon>
        <taxon>Autobranchia</taxon>
        <taxon>Pteriomorphia</taxon>
        <taxon>Ostreida</taxon>
        <taxon>Ostreoidea</taxon>
        <taxon>Ostreidae</taxon>
        <taxon>Crassostrea</taxon>
    </lineage>
</organism>
<dbReference type="SUPFAM" id="SSF52540">
    <property type="entry name" value="P-loop containing nucleoside triphosphate hydrolases"/>
    <property type="match status" value="1"/>
</dbReference>
<dbReference type="OrthoDB" id="6232500at2759"/>
<gene>
    <name evidence="4" type="primary">LOC111130783</name>
</gene>
<dbReference type="SMART" id="SM00174">
    <property type="entry name" value="RHO"/>
    <property type="match status" value="1"/>
</dbReference>
<dbReference type="SMART" id="SM00175">
    <property type="entry name" value="RAB"/>
    <property type="match status" value="1"/>
</dbReference>
<dbReference type="SMART" id="SM00173">
    <property type="entry name" value="RAS"/>
    <property type="match status" value="1"/>
</dbReference>
<sequence>MYKSNSFPEEFWTTGANIPPEVARHFSPLGHNQQNHCGRLGVDVSDDPGVVMPLSENDCAATYKVLIVGDAYVGKTALLRCLMGYEFAPQSRPTVAVDFVTKPFEVDGALIQMMLWDTAGQRRFMSMTRQQYKEVKGIAVVFDIADRSTFTHLSFWLESINNCVSNFVCHYESVPIILIGNKADLGDRRTVSVSEAKKFANKELAFDYFETSAKTGTNVFAAFQKLAYHVTEICNPQVMKSYHPHMLRPPEILERVTKKKSSTPCKIEDVPRIPERMRPVGKFRTSIRGGKYKFRVRKRKKKLSQCCSIQ</sequence>
<dbReference type="GO" id="GO:0005525">
    <property type="term" value="F:GTP binding"/>
    <property type="evidence" value="ECO:0007669"/>
    <property type="project" value="InterPro"/>
</dbReference>
<dbReference type="PANTHER" id="PTHR47978">
    <property type="match status" value="1"/>
</dbReference>
<dbReference type="GeneID" id="111130783"/>
<dbReference type="InterPro" id="IPR001806">
    <property type="entry name" value="Small_GTPase"/>
</dbReference>
<dbReference type="PRINTS" id="PR00449">
    <property type="entry name" value="RASTRNSFRMNG"/>
</dbReference>
<dbReference type="SMART" id="SM00176">
    <property type="entry name" value="RAN"/>
    <property type="match status" value="1"/>
</dbReference>
<dbReference type="KEGG" id="cvn:111130783"/>
<name>A0A8B8E1Q2_CRAVI</name>